<keyword evidence="1" id="KW-0732">Signal</keyword>
<evidence type="ECO:0000313" key="2">
    <source>
        <dbReference type="EMBL" id="WXB06558.1"/>
    </source>
</evidence>
<accession>A0ABZ2L6P9</accession>
<dbReference type="PROSITE" id="PS51257">
    <property type="entry name" value="PROKAR_LIPOPROTEIN"/>
    <property type="match status" value="1"/>
</dbReference>
<proteinExistence type="predicted"/>
<dbReference type="Proteomes" id="UP001374803">
    <property type="component" value="Chromosome"/>
</dbReference>
<dbReference type="EMBL" id="CP089983">
    <property type="protein sequence ID" value="WXB06558.1"/>
    <property type="molecule type" value="Genomic_DNA"/>
</dbReference>
<gene>
    <name evidence="2" type="ORF">LVJ94_04775</name>
</gene>
<feature type="signal peptide" evidence="1">
    <location>
        <begin position="1"/>
        <end position="25"/>
    </location>
</feature>
<protein>
    <recommendedName>
        <fullName evidence="4">Lipoprotein</fullName>
    </recommendedName>
</protein>
<evidence type="ECO:0008006" key="4">
    <source>
        <dbReference type="Google" id="ProtNLM"/>
    </source>
</evidence>
<dbReference type="RefSeq" id="WP_394836207.1">
    <property type="nucleotide sequence ID" value="NZ_CP089929.1"/>
</dbReference>
<reference evidence="2" key="1">
    <citation type="submission" date="2021-12" db="EMBL/GenBank/DDBJ databases">
        <title>Discovery of the Pendulisporaceae a myxobacterial family with distinct sporulation behavior and unique specialized metabolism.</title>
        <authorList>
            <person name="Garcia R."/>
            <person name="Popoff A."/>
            <person name="Bader C.D."/>
            <person name="Loehr J."/>
            <person name="Walesch S."/>
            <person name="Walt C."/>
            <person name="Boldt J."/>
            <person name="Bunk B."/>
            <person name="Haeckl F.J.F.P.J."/>
            <person name="Gunesch A.P."/>
            <person name="Birkelbach J."/>
            <person name="Nuebel U."/>
            <person name="Pietschmann T."/>
            <person name="Bach T."/>
            <person name="Mueller R."/>
        </authorList>
    </citation>
    <scope>NUCLEOTIDE SEQUENCE</scope>
    <source>
        <strain evidence="2">MSr11367</strain>
    </source>
</reference>
<organism evidence="2 3">
    <name type="scientific">Pendulispora rubella</name>
    <dbReference type="NCBI Taxonomy" id="2741070"/>
    <lineage>
        <taxon>Bacteria</taxon>
        <taxon>Pseudomonadati</taxon>
        <taxon>Myxococcota</taxon>
        <taxon>Myxococcia</taxon>
        <taxon>Myxococcales</taxon>
        <taxon>Sorangiineae</taxon>
        <taxon>Pendulisporaceae</taxon>
        <taxon>Pendulispora</taxon>
    </lineage>
</organism>
<sequence>MQIAKRVKFFTAVLVPFAVVASASAAFVGCSSNADEPYKPLPAWSGGRKASLPPVPSLPTTPIKSGDGYTVHGAIHHLRSSIHNADVTGKEITVVGYIVDSNIATAPPCAIHKTGKKDPDDCKTDIPTFTIADTKGDTKGAQIKVMGWASNFANVYDAIEKYKNLKEPPKEPLKDELWAIDMPFPLPSVGAKVKVTGKYGVNFSKSSSGIASDPLSGILTYTKIDVLEEAPEKAAFAKNDGKK</sequence>
<name>A0ABZ2L6P9_9BACT</name>
<feature type="chain" id="PRO_5046017367" description="Lipoprotein" evidence="1">
    <location>
        <begin position="26"/>
        <end position="243"/>
    </location>
</feature>
<evidence type="ECO:0000256" key="1">
    <source>
        <dbReference type="SAM" id="SignalP"/>
    </source>
</evidence>
<evidence type="ECO:0000313" key="3">
    <source>
        <dbReference type="Proteomes" id="UP001374803"/>
    </source>
</evidence>
<keyword evidence="3" id="KW-1185">Reference proteome</keyword>